<keyword evidence="2" id="KW-1185">Reference proteome</keyword>
<organism evidence="1 2">
    <name type="scientific">Dioscorea alata</name>
    <name type="common">Purple yam</name>
    <dbReference type="NCBI Taxonomy" id="55571"/>
    <lineage>
        <taxon>Eukaryota</taxon>
        <taxon>Viridiplantae</taxon>
        <taxon>Streptophyta</taxon>
        <taxon>Embryophyta</taxon>
        <taxon>Tracheophyta</taxon>
        <taxon>Spermatophyta</taxon>
        <taxon>Magnoliopsida</taxon>
        <taxon>Liliopsida</taxon>
        <taxon>Dioscoreales</taxon>
        <taxon>Dioscoreaceae</taxon>
        <taxon>Dioscorea</taxon>
    </lineage>
</organism>
<proteinExistence type="predicted"/>
<evidence type="ECO:0000313" key="2">
    <source>
        <dbReference type="Proteomes" id="UP000827976"/>
    </source>
</evidence>
<reference evidence="2" key="1">
    <citation type="journal article" date="2022" name="Nat. Commun.">
        <title>Chromosome evolution and the genetic basis of agronomically important traits in greater yam.</title>
        <authorList>
            <person name="Bredeson J.V."/>
            <person name="Lyons J.B."/>
            <person name="Oniyinde I.O."/>
            <person name="Okereke N.R."/>
            <person name="Kolade O."/>
            <person name="Nnabue I."/>
            <person name="Nwadili C.O."/>
            <person name="Hribova E."/>
            <person name="Parker M."/>
            <person name="Nwogha J."/>
            <person name="Shu S."/>
            <person name="Carlson J."/>
            <person name="Kariba R."/>
            <person name="Muthemba S."/>
            <person name="Knop K."/>
            <person name="Barton G.J."/>
            <person name="Sherwood A.V."/>
            <person name="Lopez-Montes A."/>
            <person name="Asiedu R."/>
            <person name="Jamnadass R."/>
            <person name="Muchugi A."/>
            <person name="Goodstein D."/>
            <person name="Egesi C.N."/>
            <person name="Featherston J."/>
            <person name="Asfaw A."/>
            <person name="Simpson G.G."/>
            <person name="Dolezel J."/>
            <person name="Hendre P.S."/>
            <person name="Van Deynze A."/>
            <person name="Kumar P.L."/>
            <person name="Obidiegwu J.E."/>
            <person name="Bhattacharjee R."/>
            <person name="Rokhsar D.S."/>
        </authorList>
    </citation>
    <scope>NUCLEOTIDE SEQUENCE [LARGE SCALE GENOMIC DNA]</scope>
    <source>
        <strain evidence="2">cv. TDa95/00328</strain>
    </source>
</reference>
<dbReference type="EMBL" id="CM037026">
    <property type="protein sequence ID" value="KAH7659841.1"/>
    <property type="molecule type" value="Genomic_DNA"/>
</dbReference>
<protein>
    <submittedName>
        <fullName evidence="1">Beta-beta-alpha zinc fingers domain-containing protein</fullName>
    </submittedName>
</protein>
<sequence>MAIEDNMVVFEEIQVVENANNNDNLVPEIKRFNCKFCNQTFTTGQALGGHQNRHRVERNALMLASQPRTTEPLNPDHHPIIPPHLPYSPISSFVSMQPPLTFHSFNPHRLQPVLTFTQPRCVVHVNQACCSGHGVGSSSGDGGGSSDDNAMRLRLGGVDQAITPYVVNFDTVLRGTKYYEEEWKNKDGDKLDLTLHL</sequence>
<name>A0ACB7UHX1_DIOAL</name>
<gene>
    <name evidence="1" type="ORF">IHE45_16G058000</name>
</gene>
<comment type="caution">
    <text evidence="1">The sequence shown here is derived from an EMBL/GenBank/DDBJ whole genome shotgun (WGS) entry which is preliminary data.</text>
</comment>
<evidence type="ECO:0000313" key="1">
    <source>
        <dbReference type="EMBL" id="KAH7659841.1"/>
    </source>
</evidence>
<dbReference type="Proteomes" id="UP000827976">
    <property type="component" value="Chromosome 16"/>
</dbReference>
<accession>A0ACB7UHX1</accession>